<dbReference type="SUPFAM" id="SSF51011">
    <property type="entry name" value="Glycosyl hydrolase domain"/>
    <property type="match status" value="1"/>
</dbReference>
<dbReference type="InterPro" id="IPR044505">
    <property type="entry name" value="GlgX_Isoamylase_N_E_set"/>
</dbReference>
<dbReference type="Gene3D" id="2.60.40.1180">
    <property type="entry name" value="Golgi alpha-mannosidase II"/>
    <property type="match status" value="1"/>
</dbReference>
<dbReference type="EMBL" id="SJPI01000001">
    <property type="protein sequence ID" value="TWT54808.1"/>
    <property type="molecule type" value="Genomic_DNA"/>
</dbReference>
<organism evidence="3 4">
    <name type="scientific">Rubripirellula amarantea</name>
    <dbReference type="NCBI Taxonomy" id="2527999"/>
    <lineage>
        <taxon>Bacteria</taxon>
        <taxon>Pseudomonadati</taxon>
        <taxon>Planctomycetota</taxon>
        <taxon>Planctomycetia</taxon>
        <taxon>Pirellulales</taxon>
        <taxon>Pirellulaceae</taxon>
        <taxon>Rubripirellula</taxon>
    </lineage>
</organism>
<dbReference type="InterPro" id="IPR014756">
    <property type="entry name" value="Ig_E-set"/>
</dbReference>
<gene>
    <name evidence="3" type="primary">glgX_1</name>
    <name evidence="3" type="ORF">Pla22_24620</name>
</gene>
<dbReference type="GO" id="GO:0005975">
    <property type="term" value="P:carbohydrate metabolic process"/>
    <property type="evidence" value="ECO:0007669"/>
    <property type="project" value="InterPro"/>
</dbReference>
<dbReference type="Pfam" id="PF00128">
    <property type="entry name" value="Alpha-amylase"/>
    <property type="match status" value="1"/>
</dbReference>
<evidence type="ECO:0000313" key="4">
    <source>
        <dbReference type="Proteomes" id="UP000316598"/>
    </source>
</evidence>
<dbReference type="GO" id="GO:0004553">
    <property type="term" value="F:hydrolase activity, hydrolyzing O-glycosyl compounds"/>
    <property type="evidence" value="ECO:0007669"/>
    <property type="project" value="InterPro"/>
</dbReference>
<dbReference type="RefSeq" id="WP_146514793.1">
    <property type="nucleotide sequence ID" value="NZ_SJPI01000001.1"/>
</dbReference>
<dbReference type="OrthoDB" id="226102at2"/>
<sequence>MKTWSQSEGTPYPLGAFWVAEDQAYNFSIYSRHAEVVHLLLYSEQDTTHPMLEVALDYLTNKSGPVWHCRVDQSDAAGAAYYGYRIDGPAPQGRYDWHCFDFEKILLDPCARSVHFPESFSRAAACRPGSNAGQAPLGVLPTQLCEVDWKDDKQPRHDSDLVIYELHVKGFTQHPSSGVPELHRGTFLGVVDKIPYLVDLGITAVELMPVFQFDPDDDNYWGYMPMNFYSPHHAYATNPFACDVQAEFCTMVRELHAAGIEVILDVVYNHTCEGDHTGPTYSFKGIDSSSAYIMTGNAAAPFANYSGTGNTMHTANRAVRRHIVDSLRFWDSEMHIDGFRFDLASIFTRNSDGSINLDDPPIVSEIGTNADLTNNRLIAEPWDAGGEFQLGQKFPGQRWMQWNAHYRDTLQRFVRGDKGFIPELMTRLYGSADLFPDDRYHALQPPLSINYITSHDGSTLYDLVAYNQKRNWANGHENTDGASEWRWNCGWEGDDNVPIEVIELRKRQVKNFIGLLMLSNGTPMFRMGDEFLQTQQGNNNPYNQDNETTWLNWDRRQANEDVHRFVKQMIAFRKSHPSISRSRFWRDEITWYGSGHLVDMSHHSQQLAYCLHGQSQNDVDLYVMINAASSTATFGIQAGAPGTWHRVIDTARPSPEDITFSSSRPLEATAYEVAGRSIVVLMTRPE</sequence>
<evidence type="ECO:0000259" key="2">
    <source>
        <dbReference type="SMART" id="SM00642"/>
    </source>
</evidence>
<dbReference type="AlphaFoldDB" id="A0A5C5WW57"/>
<dbReference type="Proteomes" id="UP000316598">
    <property type="component" value="Unassembled WGS sequence"/>
</dbReference>
<evidence type="ECO:0000313" key="3">
    <source>
        <dbReference type="EMBL" id="TWT54808.1"/>
    </source>
</evidence>
<comment type="caution">
    <text evidence="3">The sequence shown here is derived from an EMBL/GenBank/DDBJ whole genome shotgun (WGS) entry which is preliminary data.</text>
</comment>
<dbReference type="CDD" id="cd02856">
    <property type="entry name" value="E_set_GDE_Isoamylase_N"/>
    <property type="match status" value="1"/>
</dbReference>
<dbReference type="SUPFAM" id="SSF51445">
    <property type="entry name" value="(Trans)glycosidases"/>
    <property type="match status" value="1"/>
</dbReference>
<dbReference type="SUPFAM" id="SSF81296">
    <property type="entry name" value="E set domains"/>
    <property type="match status" value="1"/>
</dbReference>
<dbReference type="InterPro" id="IPR017853">
    <property type="entry name" value="GH"/>
</dbReference>
<dbReference type="InterPro" id="IPR013783">
    <property type="entry name" value="Ig-like_fold"/>
</dbReference>
<keyword evidence="3" id="KW-0326">Glycosidase</keyword>
<dbReference type="InterPro" id="IPR013780">
    <property type="entry name" value="Glyco_hydro_b"/>
</dbReference>
<dbReference type="Pfam" id="PF02922">
    <property type="entry name" value="CBM_48"/>
    <property type="match status" value="1"/>
</dbReference>
<comment type="similarity">
    <text evidence="1">Belongs to the glycosyl hydrolase 13 family.</text>
</comment>
<feature type="domain" description="Glycosyl hydrolase family 13 catalytic" evidence="2">
    <location>
        <begin position="165"/>
        <end position="573"/>
    </location>
</feature>
<dbReference type="EC" id="3.2.1.-" evidence="3"/>
<evidence type="ECO:0000256" key="1">
    <source>
        <dbReference type="ARBA" id="ARBA00008061"/>
    </source>
</evidence>
<name>A0A5C5WW57_9BACT</name>
<dbReference type="Gene3D" id="2.60.40.10">
    <property type="entry name" value="Immunoglobulins"/>
    <property type="match status" value="1"/>
</dbReference>
<reference evidence="3 4" key="1">
    <citation type="submission" date="2019-02" db="EMBL/GenBank/DDBJ databases">
        <title>Deep-cultivation of Planctomycetes and their phenomic and genomic characterization uncovers novel biology.</title>
        <authorList>
            <person name="Wiegand S."/>
            <person name="Jogler M."/>
            <person name="Boedeker C."/>
            <person name="Pinto D."/>
            <person name="Vollmers J."/>
            <person name="Rivas-Marin E."/>
            <person name="Kohn T."/>
            <person name="Peeters S.H."/>
            <person name="Heuer A."/>
            <person name="Rast P."/>
            <person name="Oberbeckmann S."/>
            <person name="Bunk B."/>
            <person name="Jeske O."/>
            <person name="Meyerdierks A."/>
            <person name="Storesund J.E."/>
            <person name="Kallscheuer N."/>
            <person name="Luecker S."/>
            <person name="Lage O.M."/>
            <person name="Pohl T."/>
            <person name="Merkel B.J."/>
            <person name="Hornburger P."/>
            <person name="Mueller R.-W."/>
            <person name="Bruemmer F."/>
            <person name="Labrenz M."/>
            <person name="Spormann A.M."/>
            <person name="Op Den Camp H."/>
            <person name="Overmann J."/>
            <person name="Amann R."/>
            <person name="Jetten M.S.M."/>
            <person name="Mascher T."/>
            <person name="Medema M.H."/>
            <person name="Devos D.P."/>
            <person name="Kaster A.-K."/>
            <person name="Ovreas L."/>
            <person name="Rohde M."/>
            <person name="Galperin M.Y."/>
            <person name="Jogler C."/>
        </authorList>
    </citation>
    <scope>NUCLEOTIDE SEQUENCE [LARGE SCALE GENOMIC DNA]</scope>
    <source>
        <strain evidence="3 4">Pla22</strain>
    </source>
</reference>
<proteinExistence type="inferred from homology"/>
<protein>
    <submittedName>
        <fullName evidence="3">Glycogen debranching enzyme</fullName>
        <ecNumber evidence="3">3.2.1.-</ecNumber>
    </submittedName>
</protein>
<dbReference type="InterPro" id="IPR006047">
    <property type="entry name" value="GH13_cat_dom"/>
</dbReference>
<dbReference type="SMART" id="SM00642">
    <property type="entry name" value="Aamy"/>
    <property type="match status" value="1"/>
</dbReference>
<dbReference type="Gene3D" id="3.20.20.80">
    <property type="entry name" value="Glycosidases"/>
    <property type="match status" value="1"/>
</dbReference>
<dbReference type="InterPro" id="IPR004193">
    <property type="entry name" value="Glyco_hydro_13_N"/>
</dbReference>
<dbReference type="PANTHER" id="PTHR43002">
    <property type="entry name" value="GLYCOGEN DEBRANCHING ENZYME"/>
    <property type="match status" value="1"/>
</dbReference>
<dbReference type="CDD" id="cd11326">
    <property type="entry name" value="AmyAc_Glg_debranch"/>
    <property type="match status" value="1"/>
</dbReference>
<keyword evidence="4" id="KW-1185">Reference proteome</keyword>
<keyword evidence="3" id="KW-0378">Hydrolase</keyword>
<accession>A0A5C5WW57</accession>